<proteinExistence type="predicted"/>
<keyword evidence="1" id="KW-0472">Membrane</keyword>
<feature type="transmembrane region" description="Helical" evidence="1">
    <location>
        <begin position="18"/>
        <end position="40"/>
    </location>
</feature>
<dbReference type="EMBL" id="JAUSQU010000001">
    <property type="protein sequence ID" value="MDP9846952.1"/>
    <property type="molecule type" value="Genomic_DNA"/>
</dbReference>
<comment type="caution">
    <text evidence="2">The sequence shown here is derived from an EMBL/GenBank/DDBJ whole genome shotgun (WGS) entry which is preliminary data.</text>
</comment>
<reference evidence="2 3" key="1">
    <citation type="submission" date="2023-07" db="EMBL/GenBank/DDBJ databases">
        <title>Sequencing the genomes of 1000 actinobacteria strains.</title>
        <authorList>
            <person name="Klenk H.-P."/>
        </authorList>
    </citation>
    <scope>NUCLEOTIDE SEQUENCE [LARGE SCALE GENOMIC DNA]</scope>
    <source>
        <strain evidence="2 3">DSM 46740</strain>
    </source>
</reference>
<accession>A0ABT9QJR5</accession>
<sequence>MTSAPGDGPRGTRRRRAVAVPVAALVVFTGLGVVTAFGGLGDAPDRPPKQLGPGSILDQEQFLTTFVGSRATVEPGTFDAPDKHVVEIEMEVTNKGDTTTLVGRPNDKGYNSPFFAGSLLKLTPEIKMEYGPDAFASADGVQSGQLQPGMPTKVVIKYELPNGQRVPERVRMDVGTFEFSEGITLTPGWHLVTEDAVDETRPSLTVAAQVTLPVQSEGASG</sequence>
<gene>
    <name evidence="2" type="ORF">J2853_006163</name>
</gene>
<organism evidence="2 3">
    <name type="scientific">Streptosporangium lutulentum</name>
    <dbReference type="NCBI Taxonomy" id="1461250"/>
    <lineage>
        <taxon>Bacteria</taxon>
        <taxon>Bacillati</taxon>
        <taxon>Actinomycetota</taxon>
        <taxon>Actinomycetes</taxon>
        <taxon>Streptosporangiales</taxon>
        <taxon>Streptosporangiaceae</taxon>
        <taxon>Streptosporangium</taxon>
    </lineage>
</organism>
<keyword evidence="1" id="KW-0812">Transmembrane</keyword>
<protein>
    <recommendedName>
        <fullName evidence="4">DUF4352 domain-containing protein</fullName>
    </recommendedName>
</protein>
<dbReference type="Proteomes" id="UP001225356">
    <property type="component" value="Unassembled WGS sequence"/>
</dbReference>
<name>A0ABT9QJR5_9ACTN</name>
<keyword evidence="3" id="KW-1185">Reference proteome</keyword>
<keyword evidence="1" id="KW-1133">Transmembrane helix</keyword>
<dbReference type="RefSeq" id="WP_307563842.1">
    <property type="nucleotide sequence ID" value="NZ_JAUSQU010000001.1"/>
</dbReference>
<evidence type="ECO:0000313" key="2">
    <source>
        <dbReference type="EMBL" id="MDP9846952.1"/>
    </source>
</evidence>
<evidence type="ECO:0008006" key="4">
    <source>
        <dbReference type="Google" id="ProtNLM"/>
    </source>
</evidence>
<evidence type="ECO:0000256" key="1">
    <source>
        <dbReference type="SAM" id="Phobius"/>
    </source>
</evidence>
<evidence type="ECO:0000313" key="3">
    <source>
        <dbReference type="Proteomes" id="UP001225356"/>
    </source>
</evidence>